<reference evidence="8 9" key="1">
    <citation type="submission" date="2018-06" db="EMBL/GenBank/DDBJ databases">
        <title>Genomic Encyclopedia of Archaeal and Bacterial Type Strains, Phase II (KMG-II): from individual species to whole genera.</title>
        <authorList>
            <person name="Goeker M."/>
        </authorList>
    </citation>
    <scope>NUCLEOTIDE SEQUENCE [LARGE SCALE GENOMIC DNA]</scope>
    <source>
        <strain evidence="8 9">DSM 13087</strain>
    </source>
</reference>
<feature type="transmembrane region" description="Helical" evidence="6">
    <location>
        <begin position="42"/>
        <end position="62"/>
    </location>
</feature>
<feature type="transmembrane region" description="Helical" evidence="6">
    <location>
        <begin position="106"/>
        <end position="124"/>
    </location>
</feature>
<keyword evidence="9" id="KW-1185">Reference proteome</keyword>
<dbReference type="AlphaFoldDB" id="A0A2W7S9C8"/>
<dbReference type="Pfam" id="PF00892">
    <property type="entry name" value="EamA"/>
    <property type="match status" value="2"/>
</dbReference>
<dbReference type="InterPro" id="IPR037185">
    <property type="entry name" value="EmrE-like"/>
</dbReference>
<dbReference type="GO" id="GO:0016020">
    <property type="term" value="C:membrane"/>
    <property type="evidence" value="ECO:0007669"/>
    <property type="project" value="UniProtKB-SubCell"/>
</dbReference>
<keyword evidence="4 6" id="KW-1133">Transmembrane helix</keyword>
<keyword evidence="5 6" id="KW-0472">Membrane</keyword>
<feature type="transmembrane region" description="Helical" evidence="6">
    <location>
        <begin position="187"/>
        <end position="208"/>
    </location>
</feature>
<feature type="transmembrane region" description="Helical" evidence="6">
    <location>
        <begin position="157"/>
        <end position="175"/>
    </location>
</feature>
<name>A0A2W7S9C8_9RHOB</name>
<dbReference type="SUPFAM" id="SSF103481">
    <property type="entry name" value="Multidrug resistance efflux transporter EmrE"/>
    <property type="match status" value="2"/>
</dbReference>
<feature type="transmembrane region" description="Helical" evidence="6">
    <location>
        <begin position="83"/>
        <end position="100"/>
    </location>
</feature>
<feature type="domain" description="EamA" evidence="7">
    <location>
        <begin position="156"/>
        <end position="285"/>
    </location>
</feature>
<evidence type="ECO:0000256" key="5">
    <source>
        <dbReference type="ARBA" id="ARBA00023136"/>
    </source>
</evidence>
<dbReference type="PANTHER" id="PTHR22911:SF6">
    <property type="entry name" value="SOLUTE CARRIER FAMILY 35 MEMBER G1"/>
    <property type="match status" value="1"/>
</dbReference>
<evidence type="ECO:0000313" key="9">
    <source>
        <dbReference type="Proteomes" id="UP000249364"/>
    </source>
</evidence>
<evidence type="ECO:0000256" key="6">
    <source>
        <dbReference type="SAM" id="Phobius"/>
    </source>
</evidence>
<dbReference type="STRING" id="121821.GCA_001870675_02726"/>
<dbReference type="PANTHER" id="PTHR22911">
    <property type="entry name" value="ACYL-MALONYL CONDENSING ENZYME-RELATED"/>
    <property type="match status" value="1"/>
</dbReference>
<feature type="transmembrane region" description="Helical" evidence="6">
    <location>
        <begin position="214"/>
        <end position="233"/>
    </location>
</feature>
<comment type="caution">
    <text evidence="8">The sequence shown here is derived from an EMBL/GenBank/DDBJ whole genome shotgun (WGS) entry which is preliminary data.</text>
</comment>
<protein>
    <submittedName>
        <fullName evidence="8">Drug/metabolite transporter (DMT)-like permease</fullName>
    </submittedName>
</protein>
<evidence type="ECO:0000313" key="8">
    <source>
        <dbReference type="EMBL" id="PZX47202.1"/>
    </source>
</evidence>
<dbReference type="OrthoDB" id="9810329at2"/>
<organism evidence="8 9">
    <name type="scientific">Roseinatronobacter thiooxidans</name>
    <dbReference type="NCBI Taxonomy" id="121821"/>
    <lineage>
        <taxon>Bacteria</taxon>
        <taxon>Pseudomonadati</taxon>
        <taxon>Pseudomonadota</taxon>
        <taxon>Alphaproteobacteria</taxon>
        <taxon>Rhodobacterales</taxon>
        <taxon>Paracoccaceae</taxon>
        <taxon>Roseinatronobacter</taxon>
    </lineage>
</organism>
<dbReference type="EMBL" id="QKZQ01000002">
    <property type="protein sequence ID" value="PZX47202.1"/>
    <property type="molecule type" value="Genomic_DNA"/>
</dbReference>
<evidence type="ECO:0000256" key="3">
    <source>
        <dbReference type="ARBA" id="ARBA00022692"/>
    </source>
</evidence>
<sequence length="305" mass="33132">MPAAQTKPALAALWMCGAILSFTAMAIAGRAIQQELDSFELMFWRSIIGFVIVAGVVLFTLRNATRVWAQIRPTSPSLHLTRNLFHFAGQNLWFYGIMVIPLSQLVALEFTMPIWVALLAPLVLGEQFTKRRLFVAVLGFAGILIVAQPGVQPLNSGHLAGMLCAIGFAMNVMLTKRIMRADSVLCVLFWMTLSQTIFGLVLAQWGGFTWPSPAIWGWLVVVGLSGLSAHYALSSALGLAPASTVAPMEFLRLPVIALVGVWLYAEALEPLVFVGGGVILFANWLNLRGAGVPTRPSKRNADEVL</sequence>
<keyword evidence="3 6" id="KW-0812">Transmembrane</keyword>
<proteinExistence type="inferred from homology"/>
<dbReference type="RefSeq" id="WP_071470495.1">
    <property type="nucleotide sequence ID" value="NZ_MEHT01000044.1"/>
</dbReference>
<evidence type="ECO:0000256" key="1">
    <source>
        <dbReference type="ARBA" id="ARBA00004141"/>
    </source>
</evidence>
<dbReference type="InterPro" id="IPR000620">
    <property type="entry name" value="EamA_dom"/>
</dbReference>
<feature type="domain" description="EamA" evidence="7">
    <location>
        <begin position="11"/>
        <end position="146"/>
    </location>
</feature>
<accession>A0A2W7S9C8</accession>
<evidence type="ECO:0000259" key="7">
    <source>
        <dbReference type="Pfam" id="PF00892"/>
    </source>
</evidence>
<evidence type="ECO:0000256" key="4">
    <source>
        <dbReference type="ARBA" id="ARBA00022989"/>
    </source>
</evidence>
<feature type="transmembrane region" description="Helical" evidence="6">
    <location>
        <begin position="133"/>
        <end position="151"/>
    </location>
</feature>
<evidence type="ECO:0000256" key="2">
    <source>
        <dbReference type="ARBA" id="ARBA00009853"/>
    </source>
</evidence>
<dbReference type="Proteomes" id="UP000249364">
    <property type="component" value="Unassembled WGS sequence"/>
</dbReference>
<comment type="similarity">
    <text evidence="2">Belongs to the drug/metabolite transporter (DMT) superfamily. 10 TMS drug/metabolite exporter (DME) (TC 2.A.7.3) family.</text>
</comment>
<comment type="subcellular location">
    <subcellularLocation>
        <location evidence="1">Membrane</location>
        <topology evidence="1">Multi-pass membrane protein</topology>
    </subcellularLocation>
</comment>
<gene>
    <name evidence="8" type="ORF">LY56_00497</name>
</gene>